<evidence type="ECO:0000256" key="3">
    <source>
        <dbReference type="ARBA" id="ARBA00023038"/>
    </source>
</evidence>
<name>A0ABQ9UQG8_SAGOE</name>
<evidence type="ECO:0000256" key="2">
    <source>
        <dbReference type="ARBA" id="ARBA00022833"/>
    </source>
</evidence>
<dbReference type="SMART" id="SM00132">
    <property type="entry name" value="LIM"/>
    <property type="match status" value="1"/>
</dbReference>
<evidence type="ECO:0000313" key="6">
    <source>
        <dbReference type="EMBL" id="KAK2099039.1"/>
    </source>
</evidence>
<dbReference type="Proteomes" id="UP001266305">
    <property type="component" value="Unassembled WGS sequence"/>
</dbReference>
<keyword evidence="7" id="KW-1185">Reference proteome</keyword>
<evidence type="ECO:0000256" key="1">
    <source>
        <dbReference type="ARBA" id="ARBA00022723"/>
    </source>
</evidence>
<dbReference type="CDD" id="cd09328">
    <property type="entry name" value="LIM2_abLIM"/>
    <property type="match status" value="1"/>
</dbReference>
<accession>A0ABQ9UQG8</accession>
<dbReference type="SUPFAM" id="SSF57716">
    <property type="entry name" value="Glucocorticoid receptor-like (DNA-binding domain)"/>
    <property type="match status" value="2"/>
</dbReference>
<dbReference type="PROSITE" id="PS50023">
    <property type="entry name" value="LIM_DOMAIN_2"/>
    <property type="match status" value="1"/>
</dbReference>
<feature type="domain" description="LIM zinc-binding" evidence="5">
    <location>
        <begin position="225"/>
        <end position="285"/>
    </location>
</feature>
<evidence type="ECO:0000259" key="5">
    <source>
        <dbReference type="PROSITE" id="PS50023"/>
    </source>
</evidence>
<evidence type="ECO:0000256" key="4">
    <source>
        <dbReference type="PROSITE-ProRule" id="PRU00125"/>
    </source>
</evidence>
<dbReference type="PANTHER" id="PTHR24213">
    <property type="entry name" value="ACTIN-BINDING LIM PROTEIN"/>
    <property type="match status" value="1"/>
</dbReference>
<keyword evidence="1 4" id="KW-0479">Metal-binding</keyword>
<dbReference type="PROSITE" id="PS00478">
    <property type="entry name" value="LIM_DOMAIN_1"/>
    <property type="match status" value="1"/>
</dbReference>
<gene>
    <name evidence="6" type="ORF">P7K49_024490</name>
</gene>
<dbReference type="Pfam" id="PF00412">
    <property type="entry name" value="LIM"/>
    <property type="match status" value="1"/>
</dbReference>
<dbReference type="Gene3D" id="2.10.110.10">
    <property type="entry name" value="Cysteine Rich Protein"/>
    <property type="match status" value="1"/>
</dbReference>
<organism evidence="6 7">
    <name type="scientific">Saguinus oedipus</name>
    <name type="common">Cotton-top tamarin</name>
    <name type="synonym">Oedipomidas oedipus</name>
    <dbReference type="NCBI Taxonomy" id="9490"/>
    <lineage>
        <taxon>Eukaryota</taxon>
        <taxon>Metazoa</taxon>
        <taxon>Chordata</taxon>
        <taxon>Craniata</taxon>
        <taxon>Vertebrata</taxon>
        <taxon>Euteleostomi</taxon>
        <taxon>Mammalia</taxon>
        <taxon>Eutheria</taxon>
        <taxon>Euarchontoglires</taxon>
        <taxon>Primates</taxon>
        <taxon>Haplorrhini</taxon>
        <taxon>Platyrrhini</taxon>
        <taxon>Cebidae</taxon>
        <taxon>Callitrichinae</taxon>
        <taxon>Saguinus</taxon>
    </lineage>
</organism>
<protein>
    <recommendedName>
        <fullName evidence="5">LIM zinc-binding domain-containing protein</fullName>
    </recommendedName>
</protein>
<dbReference type="EMBL" id="JASSZA010000011">
    <property type="protein sequence ID" value="KAK2099039.1"/>
    <property type="molecule type" value="Genomic_DNA"/>
</dbReference>
<proteinExistence type="predicted"/>
<dbReference type="InterPro" id="IPR001781">
    <property type="entry name" value="Znf_LIM"/>
</dbReference>
<keyword evidence="3 4" id="KW-0440">LIM domain</keyword>
<dbReference type="InterPro" id="IPR051618">
    <property type="entry name" value="Actin-binding_LIM"/>
</dbReference>
<keyword evidence="2 4" id="KW-0862">Zinc</keyword>
<dbReference type="PANTHER" id="PTHR24213:SF18">
    <property type="entry name" value="ACTIN-BINDING LIM PROTEIN 1"/>
    <property type="match status" value="1"/>
</dbReference>
<reference evidence="6 7" key="1">
    <citation type="submission" date="2023-05" db="EMBL/GenBank/DDBJ databases">
        <title>B98-5 Cell Line De Novo Hybrid Assembly: An Optical Mapping Approach.</title>
        <authorList>
            <person name="Kananen K."/>
            <person name="Auerbach J.A."/>
            <person name="Kautto E."/>
            <person name="Blachly J.S."/>
        </authorList>
    </citation>
    <scope>NUCLEOTIDE SEQUENCE [LARGE SCALE GENOMIC DNA]</scope>
    <source>
        <strain evidence="6">B95-8</strain>
        <tissue evidence="6">Cell line</tissue>
    </source>
</reference>
<evidence type="ECO:0000313" key="7">
    <source>
        <dbReference type="Proteomes" id="UP001266305"/>
    </source>
</evidence>
<sequence>MRKYQGHTQVAVLSRGSELMSCDRRFWVGTMCQNKPGLLVKTWLTAQEVHSTSDCDLENYSQESHAEVHPALSRKNKLSKKMISTTNVMGDIFKQLLNVCFRNDALAKDISGGKLPPHIIVDESLLSYFELWATVDGTFELLFVVLLDTLLLHIVAEGIFNQNEDSPYVGFPNPQDPFREEEAGGRTGGTEERLAVCGCDLAQGGFFIKNGEYLCTLDYQRMYGTRCHGCGEFVEGEVVTALGKTYHPNCFACTICKRPFPPGDRVTFNGRDCLCQLCAQPMSSSPKETNFSSNMSPETWNSGIFIYRLSRSPDSRSYALPTCHSSLPVILTFGEWEPPEGRTAPSPLSSTGGAMCLVSDHLPCPDEDLRVSPYDVCIIRNNVSNHMGPMEEGLESSDVLGLSSISWAFEFGHLLHVGSSRCFGVGTIHGTFTHLQRAEQWKFTPFHFCLLLHLPSRVAPASFLPSLLKRHLHRVRHLWGPYSSQMGNSRKAEIVLKKNIGFLAERSFSAAQEMTSLLAWSTHLHPESHMSPSSTTMSGSSEAHGFVQRRMGSLCEIHQNTSGACQGKLKAKELRAI</sequence>
<comment type="caution">
    <text evidence="6">The sequence shown here is derived from an EMBL/GenBank/DDBJ whole genome shotgun (WGS) entry which is preliminary data.</text>
</comment>